<evidence type="ECO:0000313" key="3">
    <source>
        <dbReference type="Proteomes" id="UP000799753"/>
    </source>
</evidence>
<evidence type="ECO:0000313" key="2">
    <source>
        <dbReference type="EMBL" id="KAF2635587.1"/>
    </source>
</evidence>
<accession>A0A6A6RKI0</accession>
<keyword evidence="1" id="KW-0472">Membrane</keyword>
<protein>
    <submittedName>
        <fullName evidence="2">Uncharacterized protein</fullName>
    </submittedName>
</protein>
<feature type="transmembrane region" description="Helical" evidence="1">
    <location>
        <begin position="35"/>
        <end position="57"/>
    </location>
</feature>
<organism evidence="2 3">
    <name type="scientific">Massarina eburnea CBS 473.64</name>
    <dbReference type="NCBI Taxonomy" id="1395130"/>
    <lineage>
        <taxon>Eukaryota</taxon>
        <taxon>Fungi</taxon>
        <taxon>Dikarya</taxon>
        <taxon>Ascomycota</taxon>
        <taxon>Pezizomycotina</taxon>
        <taxon>Dothideomycetes</taxon>
        <taxon>Pleosporomycetidae</taxon>
        <taxon>Pleosporales</taxon>
        <taxon>Massarineae</taxon>
        <taxon>Massarinaceae</taxon>
        <taxon>Massarina</taxon>
    </lineage>
</organism>
<evidence type="ECO:0000256" key="1">
    <source>
        <dbReference type="SAM" id="Phobius"/>
    </source>
</evidence>
<proteinExistence type="predicted"/>
<dbReference type="EMBL" id="MU006805">
    <property type="protein sequence ID" value="KAF2635587.1"/>
    <property type="molecule type" value="Genomic_DNA"/>
</dbReference>
<reference evidence="2" key="1">
    <citation type="journal article" date="2020" name="Stud. Mycol.">
        <title>101 Dothideomycetes genomes: a test case for predicting lifestyles and emergence of pathogens.</title>
        <authorList>
            <person name="Haridas S."/>
            <person name="Albert R."/>
            <person name="Binder M."/>
            <person name="Bloem J."/>
            <person name="Labutti K."/>
            <person name="Salamov A."/>
            <person name="Andreopoulos B."/>
            <person name="Baker S."/>
            <person name="Barry K."/>
            <person name="Bills G."/>
            <person name="Bluhm B."/>
            <person name="Cannon C."/>
            <person name="Castanera R."/>
            <person name="Culley D."/>
            <person name="Daum C."/>
            <person name="Ezra D."/>
            <person name="Gonzalez J."/>
            <person name="Henrissat B."/>
            <person name="Kuo A."/>
            <person name="Liang C."/>
            <person name="Lipzen A."/>
            <person name="Lutzoni F."/>
            <person name="Magnuson J."/>
            <person name="Mondo S."/>
            <person name="Nolan M."/>
            <person name="Ohm R."/>
            <person name="Pangilinan J."/>
            <person name="Park H.-J."/>
            <person name="Ramirez L."/>
            <person name="Alfaro M."/>
            <person name="Sun H."/>
            <person name="Tritt A."/>
            <person name="Yoshinaga Y."/>
            <person name="Zwiers L.-H."/>
            <person name="Turgeon B."/>
            <person name="Goodwin S."/>
            <person name="Spatafora J."/>
            <person name="Crous P."/>
            <person name="Grigoriev I."/>
        </authorList>
    </citation>
    <scope>NUCLEOTIDE SEQUENCE</scope>
    <source>
        <strain evidence="2">CBS 473.64</strain>
    </source>
</reference>
<keyword evidence="3" id="KW-1185">Reference proteome</keyword>
<dbReference type="Proteomes" id="UP000799753">
    <property type="component" value="Unassembled WGS sequence"/>
</dbReference>
<sequence length="112" mass="12679">MSSHHPYYTGDSFPATLPYRAPKPSRLRNILKTRWVQITICVVFGLAFLTAAFLIGFRISRTRGHEMLSQPTQLPQLTLHSTATVTKTEELVVTQEVTHSRTIQVTVTPISW</sequence>
<dbReference type="AlphaFoldDB" id="A0A6A6RKI0"/>
<keyword evidence="1" id="KW-0812">Transmembrane</keyword>
<name>A0A6A6RKI0_9PLEO</name>
<keyword evidence="1" id="KW-1133">Transmembrane helix</keyword>
<gene>
    <name evidence="2" type="ORF">P280DRAFT_484458</name>
</gene>